<name>A0A6S6SVS8_9GAMM</name>
<dbReference type="InterPro" id="IPR029044">
    <property type="entry name" value="Nucleotide-diphossugar_trans"/>
</dbReference>
<dbReference type="CDD" id="cd00761">
    <property type="entry name" value="Glyco_tranf_GTA_type"/>
    <property type="match status" value="1"/>
</dbReference>
<dbReference type="SUPFAM" id="SSF53448">
    <property type="entry name" value="Nucleotide-diphospho-sugar transferases"/>
    <property type="match status" value="1"/>
</dbReference>
<accession>A0A6S6SVS8</accession>
<gene>
    <name evidence="2" type="ORF">HELGO_WM13717</name>
</gene>
<dbReference type="GO" id="GO:0016757">
    <property type="term" value="F:glycosyltransferase activity"/>
    <property type="evidence" value="ECO:0007669"/>
    <property type="project" value="UniProtKB-KW"/>
</dbReference>
<dbReference type="InterPro" id="IPR001173">
    <property type="entry name" value="Glyco_trans_2-like"/>
</dbReference>
<evidence type="ECO:0000259" key="1">
    <source>
        <dbReference type="Pfam" id="PF13632"/>
    </source>
</evidence>
<feature type="domain" description="Glycosyltransferase 2-like" evidence="1">
    <location>
        <begin position="89"/>
        <end position="225"/>
    </location>
</feature>
<proteinExistence type="predicted"/>
<evidence type="ECO:0000313" key="2">
    <source>
        <dbReference type="EMBL" id="CAA6814730.1"/>
    </source>
</evidence>
<reference evidence="2" key="1">
    <citation type="submission" date="2020-01" db="EMBL/GenBank/DDBJ databases">
        <authorList>
            <person name="Meier V. D."/>
            <person name="Meier V D."/>
        </authorList>
    </citation>
    <scope>NUCLEOTIDE SEQUENCE</scope>
    <source>
        <strain evidence="2">HLG_WM_MAG_09</strain>
    </source>
</reference>
<sequence>MTIIRNRPDVAVVVLTRNAGELWASWIQGVKRQSVKAGRYLVIDSSSSDGTAEQAISAGFDVFGIDPKDFNHGGTRQLATELCPDAKFIVYMTQDAILEQADSLQQLLSAMEDETVAMSYGRHVPHESAGLLESHARSFTYPAVSSSRSRDDFEKLGFRAAFSSDVYACYRVSALRSVGGFPEKVIVSEDSYVTACLLLAGWRTVYSAQSEVRHSHRYSLLQVFRRYFDVGVFHVNEAALLEGIGKPDKEAGVYVRSLISYLYQRRKVLLPFAAVQTFVKLIGFRLGKRYADLPNWLCSVISLQKSYWQRGQSTVTFGWQSLDVNELLSDDLPVNVRNGVLSVTETAAQKARRVDLSV</sequence>
<protein>
    <submittedName>
        <fullName evidence="2">O antigen biosynthesis rhamnosyltransferase rfbN (EC)</fullName>
        <ecNumber evidence="2">2.4.1.-</ecNumber>
    </submittedName>
</protein>
<keyword evidence="2" id="KW-0808">Transferase</keyword>
<keyword evidence="2" id="KW-0328">Glycosyltransferase</keyword>
<dbReference type="AlphaFoldDB" id="A0A6S6SVS8"/>
<dbReference type="Gene3D" id="3.90.550.10">
    <property type="entry name" value="Spore Coat Polysaccharide Biosynthesis Protein SpsA, Chain A"/>
    <property type="match status" value="1"/>
</dbReference>
<dbReference type="EC" id="2.4.1.-" evidence="2"/>
<dbReference type="Pfam" id="PF13632">
    <property type="entry name" value="Glyco_trans_2_3"/>
    <property type="match status" value="1"/>
</dbReference>
<dbReference type="EMBL" id="CACVAT010000234">
    <property type="protein sequence ID" value="CAA6814730.1"/>
    <property type="molecule type" value="Genomic_DNA"/>
</dbReference>
<organism evidence="2">
    <name type="scientific">uncultured Thiotrichaceae bacterium</name>
    <dbReference type="NCBI Taxonomy" id="298394"/>
    <lineage>
        <taxon>Bacteria</taxon>
        <taxon>Pseudomonadati</taxon>
        <taxon>Pseudomonadota</taxon>
        <taxon>Gammaproteobacteria</taxon>
        <taxon>Thiotrichales</taxon>
        <taxon>Thiotrichaceae</taxon>
        <taxon>environmental samples</taxon>
    </lineage>
</organism>